<dbReference type="AlphaFoldDB" id="A0AA39XSA7"/>
<gene>
    <name evidence="2" type="ORF">B0T16DRAFT_422929</name>
</gene>
<accession>A0AA39XSA7</accession>
<evidence type="ECO:0008006" key="4">
    <source>
        <dbReference type="Google" id="ProtNLM"/>
    </source>
</evidence>
<comment type="caution">
    <text evidence="2">The sequence shown here is derived from an EMBL/GenBank/DDBJ whole genome shotgun (WGS) entry which is preliminary data.</text>
</comment>
<feature type="region of interest" description="Disordered" evidence="1">
    <location>
        <begin position="366"/>
        <end position="396"/>
    </location>
</feature>
<dbReference type="InterPro" id="IPR052953">
    <property type="entry name" value="Ser-rich/MCO-related"/>
</dbReference>
<dbReference type="Gene3D" id="2.60.40.420">
    <property type="entry name" value="Cupredoxins - blue copper proteins"/>
    <property type="match status" value="1"/>
</dbReference>
<sequence>MLRLLDAPVCDRHAPIKVAQSWLPFKNRPCFPSLFSLPSLFSSLPSLCVCSLISVRRSFFIFNLHFSRAGTRQGIQILFIRPSLFLSNTPVYSISNSPAIITKTEEKKDKIIKMKYSTTLALGVAHLALGKSVQKVAPREPQVGGRVSVNGVAASQVEIAELQRLFGFGAGNGVNINVLWVNVGGGAATTVLNQPQTVTVTQTVAGAAGTVAAGVPPVAGAPGEVAATPTDVAAANPVVGATGATHSVTVGGPQGLAFNPPQLVAAPGDSVVFTFLSQNHTVTQSAFETPCDPLAGGMDSGFQSNPNNTVNPPPQVAMQVMVNTPLWFYCRQNNHCGKGMTFSINPTADKTHAMFQALAIQQRGNGGGSAITGGQAAAPPAGAPPAAAPPAGSPPAAVAPGANLPAGVVTGAGTVAADGTCVCAVSCQFDNSQFPVAAQGAGAFGGVGGSVPMAIPAARRF</sequence>
<dbReference type="SUPFAM" id="SSF49503">
    <property type="entry name" value="Cupredoxins"/>
    <property type="match status" value="1"/>
</dbReference>
<organism evidence="2 3">
    <name type="scientific">Cercophora newfieldiana</name>
    <dbReference type="NCBI Taxonomy" id="92897"/>
    <lineage>
        <taxon>Eukaryota</taxon>
        <taxon>Fungi</taxon>
        <taxon>Dikarya</taxon>
        <taxon>Ascomycota</taxon>
        <taxon>Pezizomycotina</taxon>
        <taxon>Sordariomycetes</taxon>
        <taxon>Sordariomycetidae</taxon>
        <taxon>Sordariales</taxon>
        <taxon>Lasiosphaeriaceae</taxon>
        <taxon>Cercophora</taxon>
    </lineage>
</organism>
<reference evidence="2" key="1">
    <citation type="submission" date="2023-06" db="EMBL/GenBank/DDBJ databases">
        <title>Genome-scale phylogeny and comparative genomics of the fungal order Sordariales.</title>
        <authorList>
            <consortium name="Lawrence Berkeley National Laboratory"/>
            <person name="Hensen N."/>
            <person name="Bonometti L."/>
            <person name="Westerberg I."/>
            <person name="Brannstrom I.O."/>
            <person name="Guillou S."/>
            <person name="Cros-Aarteil S."/>
            <person name="Calhoun S."/>
            <person name="Haridas S."/>
            <person name="Kuo A."/>
            <person name="Mondo S."/>
            <person name="Pangilinan J."/>
            <person name="Riley R."/>
            <person name="Labutti K."/>
            <person name="Andreopoulos B."/>
            <person name="Lipzen A."/>
            <person name="Chen C."/>
            <person name="Yanf M."/>
            <person name="Daum C."/>
            <person name="Ng V."/>
            <person name="Clum A."/>
            <person name="Steindorff A."/>
            <person name="Ohm R."/>
            <person name="Martin F."/>
            <person name="Silar P."/>
            <person name="Natvig D."/>
            <person name="Lalanne C."/>
            <person name="Gautier V."/>
            <person name="Ament-Velasquez S.L."/>
            <person name="Kruys A."/>
            <person name="Hutchinson M.I."/>
            <person name="Powell A.J."/>
            <person name="Barry K."/>
            <person name="Miller A.N."/>
            <person name="Grigoriev I.V."/>
            <person name="Debuchy R."/>
            <person name="Gladieux P."/>
            <person name="Thoren M.H."/>
            <person name="Johannesson H."/>
        </authorList>
    </citation>
    <scope>NUCLEOTIDE SEQUENCE</scope>
    <source>
        <strain evidence="2">SMH2532-1</strain>
    </source>
</reference>
<name>A0AA39XSA7_9PEZI</name>
<dbReference type="Proteomes" id="UP001174936">
    <property type="component" value="Unassembled WGS sequence"/>
</dbReference>
<evidence type="ECO:0000313" key="3">
    <source>
        <dbReference type="Proteomes" id="UP001174936"/>
    </source>
</evidence>
<dbReference type="PANTHER" id="PTHR34883">
    <property type="entry name" value="SERINE-RICH PROTEIN, PUTATIVE-RELATED-RELATED"/>
    <property type="match status" value="1"/>
</dbReference>
<feature type="compositionally biased region" description="Pro residues" evidence="1">
    <location>
        <begin position="381"/>
        <end position="393"/>
    </location>
</feature>
<evidence type="ECO:0000256" key="1">
    <source>
        <dbReference type="SAM" id="MobiDB-lite"/>
    </source>
</evidence>
<evidence type="ECO:0000313" key="2">
    <source>
        <dbReference type="EMBL" id="KAK0639317.1"/>
    </source>
</evidence>
<keyword evidence="3" id="KW-1185">Reference proteome</keyword>
<protein>
    <recommendedName>
        <fullName evidence="4">Phytocyanin domain-containing protein</fullName>
    </recommendedName>
</protein>
<dbReference type="CDD" id="cd00920">
    <property type="entry name" value="Cupredoxin"/>
    <property type="match status" value="1"/>
</dbReference>
<proteinExistence type="predicted"/>
<dbReference type="EMBL" id="JAULSV010000007">
    <property type="protein sequence ID" value="KAK0639317.1"/>
    <property type="molecule type" value="Genomic_DNA"/>
</dbReference>
<dbReference type="PANTHER" id="PTHR34883:SF4">
    <property type="entry name" value="CUPREDOXIN"/>
    <property type="match status" value="1"/>
</dbReference>
<dbReference type="InterPro" id="IPR008972">
    <property type="entry name" value="Cupredoxin"/>
</dbReference>